<organism evidence="1 2">
    <name type="scientific">Sinorhizobium americanum</name>
    <dbReference type="NCBI Taxonomy" id="194963"/>
    <lineage>
        <taxon>Bacteria</taxon>
        <taxon>Pseudomonadati</taxon>
        <taxon>Pseudomonadota</taxon>
        <taxon>Alphaproteobacteria</taxon>
        <taxon>Hyphomicrobiales</taxon>
        <taxon>Rhizobiaceae</taxon>
        <taxon>Sinorhizobium/Ensifer group</taxon>
        <taxon>Sinorhizobium</taxon>
    </lineage>
</organism>
<keyword evidence="2" id="KW-1185">Reference proteome</keyword>
<dbReference type="Pfam" id="PF13289">
    <property type="entry name" value="SIR2_2"/>
    <property type="match status" value="1"/>
</dbReference>
<dbReference type="InterPro" id="IPR029035">
    <property type="entry name" value="DHS-like_NAD/FAD-binding_dom"/>
</dbReference>
<geneLocation type="plasmid" evidence="1 2">
    <name>C</name>
</geneLocation>
<dbReference type="SUPFAM" id="SSF52467">
    <property type="entry name" value="DHS-like NAD/FAD-binding domain"/>
    <property type="match status" value="1"/>
</dbReference>
<reference evidence="1 2" key="1">
    <citation type="submission" date="2015-10" db="EMBL/GenBank/DDBJ databases">
        <title>Genomic differences between typical nodule nitrogen-fixing rhizobial strains and those coming from bean seeds.</title>
        <authorList>
            <person name="Peralta H."/>
            <person name="Aguilar-Vera A."/>
            <person name="Diaz R."/>
            <person name="Mora Y."/>
            <person name="Martinez-Batallar G."/>
            <person name="Salazar E."/>
            <person name="Vargas-Lagunas C."/>
            <person name="Encarnacion S."/>
            <person name="Girard L."/>
            <person name="Mora J."/>
        </authorList>
    </citation>
    <scope>NUCLEOTIDE SEQUENCE [LARGE SCALE GENOMIC DNA]</scope>
    <source>
        <strain evidence="1 2">CFNEI 73</strain>
        <plasmid evidence="1 2">C</plasmid>
    </source>
</reference>
<dbReference type="CDD" id="cd01406">
    <property type="entry name" value="SIR2-like"/>
    <property type="match status" value="1"/>
</dbReference>
<sequence length="286" mass="32478">MKQHLKAIASALKRRHAVLFVGAGVSMSVGLPSWKTLIDHMLKDLDLDRSVMKGQDVTYQTIAECYRLDHGNIDALCEWMRKSWCVSPERIRKSALHRLIVSLDFPIIYTTNYDSNLEVAYEVHGKPHAKVSHARDMASAPAGVTQIIKYHGDFDDVETLVLTETDYFNRLSFDSPLDVRFRSDVLGATVLFIGYSMSDLNIRLLLHRIWSTWRRSGYDSDRPQSYVFMYRPNPVQKAVLSNWGVTVLDGEGPNPQEALLAFIRALCSEVGYRETRPKSQKLTLGA</sequence>
<keyword evidence="1" id="KW-0614">Plasmid</keyword>
<dbReference type="PIRSF" id="PIRSF033541">
    <property type="entry name" value="ORF25P_Sir2"/>
    <property type="match status" value="1"/>
</dbReference>
<dbReference type="KEGG" id="same:SAMCFNEI73_pC0115"/>
<accession>A0A1L3LUQ9</accession>
<dbReference type="EMBL" id="CP013110">
    <property type="protein sequence ID" value="APG93839.1"/>
    <property type="molecule type" value="Genomic_DNA"/>
</dbReference>
<dbReference type="Proteomes" id="UP000182306">
    <property type="component" value="Plasmid C"/>
</dbReference>
<evidence type="ECO:0000313" key="2">
    <source>
        <dbReference type="Proteomes" id="UP000182306"/>
    </source>
</evidence>
<dbReference type="OrthoDB" id="7357874at2"/>
<dbReference type="InterPro" id="IPR014583">
    <property type="entry name" value="Uncharacterised_Sir2-like"/>
</dbReference>
<dbReference type="AlphaFoldDB" id="A0A1L3LUQ9"/>
<protein>
    <submittedName>
        <fullName evidence="1">Sir2 family NAD-dependent protein deacetylase</fullName>
    </submittedName>
</protein>
<name>A0A1L3LUQ9_9HYPH</name>
<dbReference type="Gene3D" id="3.40.50.1220">
    <property type="entry name" value="TPP-binding domain"/>
    <property type="match status" value="1"/>
</dbReference>
<evidence type="ECO:0000313" key="1">
    <source>
        <dbReference type="EMBL" id="APG93839.1"/>
    </source>
</evidence>
<proteinExistence type="predicted"/>
<dbReference type="RefSeq" id="WP_064253043.1">
    <property type="nucleotide sequence ID" value="NZ_CP013110.1"/>
</dbReference>
<gene>
    <name evidence="1" type="ORF">SAMCFNEI73_pC0115</name>
</gene>